<comment type="subcellular location">
    <subcellularLocation>
        <location evidence="1">Cell inner membrane</location>
        <topology evidence="1">Multi-pass membrane protein</topology>
    </subcellularLocation>
</comment>
<evidence type="ECO:0000313" key="4">
    <source>
        <dbReference type="EMBL" id="EJT46233.1"/>
    </source>
</evidence>
<evidence type="ECO:0000256" key="2">
    <source>
        <dbReference type="ARBA" id="ARBA00022475"/>
    </source>
</evidence>
<dbReference type="KEGG" id="tasa:A1Q1_05190"/>
<dbReference type="Proteomes" id="UP000002748">
    <property type="component" value="Unassembled WGS sequence"/>
</dbReference>
<feature type="transmembrane region" description="Helical" evidence="3">
    <location>
        <begin position="23"/>
        <end position="43"/>
    </location>
</feature>
<feature type="transmembrane region" description="Helical" evidence="3">
    <location>
        <begin position="123"/>
        <end position="144"/>
    </location>
</feature>
<evidence type="ECO:0000313" key="5">
    <source>
        <dbReference type="Proteomes" id="UP000002748"/>
    </source>
</evidence>
<feature type="transmembrane region" description="Helical" evidence="3">
    <location>
        <begin position="334"/>
        <end position="354"/>
    </location>
</feature>
<evidence type="ECO:0008006" key="6">
    <source>
        <dbReference type="Google" id="ProtNLM"/>
    </source>
</evidence>
<feature type="transmembrane region" description="Helical" evidence="3">
    <location>
        <begin position="245"/>
        <end position="268"/>
    </location>
</feature>
<evidence type="ECO:0000256" key="3">
    <source>
        <dbReference type="SAM" id="Phobius"/>
    </source>
</evidence>
<dbReference type="SUPFAM" id="SSF103473">
    <property type="entry name" value="MFS general substrate transporter"/>
    <property type="match status" value="1"/>
</dbReference>
<evidence type="ECO:0000256" key="1">
    <source>
        <dbReference type="ARBA" id="ARBA00004429"/>
    </source>
</evidence>
<dbReference type="OrthoDB" id="546893at2759"/>
<feature type="transmembrane region" description="Helical" evidence="3">
    <location>
        <begin position="63"/>
        <end position="84"/>
    </location>
</feature>
<dbReference type="InterPro" id="IPR011701">
    <property type="entry name" value="MFS"/>
</dbReference>
<keyword evidence="3" id="KW-0472">Membrane</keyword>
<dbReference type="HOGENOM" id="CLU_028452_3_0_1"/>
<feature type="transmembrane region" description="Helical" evidence="3">
    <location>
        <begin position="283"/>
        <end position="304"/>
    </location>
</feature>
<dbReference type="PANTHER" id="PTHR43702">
    <property type="entry name" value="L-FUCOSE-PROTON SYMPORTER"/>
    <property type="match status" value="1"/>
</dbReference>
<keyword evidence="2" id="KW-1003">Cell membrane</keyword>
<accession>J5Q9R8</accession>
<feature type="transmembrane region" description="Helical" evidence="3">
    <location>
        <begin position="91"/>
        <end position="111"/>
    </location>
</feature>
<comment type="caution">
    <text evidence="4">The sequence shown here is derived from an EMBL/GenBank/DDBJ whole genome shotgun (WGS) entry which is preliminary data.</text>
</comment>
<dbReference type="Pfam" id="PF07690">
    <property type="entry name" value="MFS_1"/>
    <property type="match status" value="1"/>
</dbReference>
<dbReference type="VEuPathDB" id="FungiDB:A1Q1_05190"/>
<dbReference type="AlphaFoldDB" id="J5Q9R8"/>
<dbReference type="InterPro" id="IPR050375">
    <property type="entry name" value="MFS_TsgA-like"/>
</dbReference>
<feature type="transmembrane region" description="Helical" evidence="3">
    <location>
        <begin position="198"/>
        <end position="218"/>
    </location>
</feature>
<dbReference type="GeneID" id="25988702"/>
<sequence length="462" mass="50263">MAASAPAIQQSVFKEGLMPRRFIGPWLLVSFLFFLWGLLYGLLDTLNAHLRSVLGVTRTQSTGLQAAYFGVGYFLFSPVAGWVLKRRGYKVTIIMGLVLYSTGAILFWPVARESMKPDANKQGIFGGFVVLTALTACGLASLEVSANSYITVMPPQGVSALRLQLSQGFNGIGSFAGPLIASKYFFSDGHDDDLNNVQWVYLAVSAVGFILAFVFLIYPLPEVHEDELVFDTNEPRKPLWKETRALSAAVAQFMYVGAQVMLASFFIFLAEDAGINHARGSELLSYSLIMFTIGRFLSVALMVIWPGAVVLFGYTLLSLLFTILTASLSGMTGVAMLMIVMFFESCIYPCIFAMGTAGLGQNTRRGGSLIVMGVVGGAVFPPAQMAIADRWNTRVSYFLVVPCFVYIAGWAVYIWHIDGRKMINLGKADDSSSVSSASTAVETGLDGLETPVNEKETIKIEV</sequence>
<dbReference type="GO" id="GO:0022857">
    <property type="term" value="F:transmembrane transporter activity"/>
    <property type="evidence" value="ECO:0007669"/>
    <property type="project" value="InterPro"/>
</dbReference>
<proteinExistence type="predicted"/>
<gene>
    <name evidence="4" type="ORF">A1Q1_05190</name>
</gene>
<feature type="transmembrane region" description="Helical" evidence="3">
    <location>
        <begin position="366"/>
        <end position="383"/>
    </location>
</feature>
<name>J5Q9R8_TRIAS</name>
<dbReference type="GO" id="GO:0005886">
    <property type="term" value="C:plasma membrane"/>
    <property type="evidence" value="ECO:0007669"/>
    <property type="project" value="UniProtKB-SubCell"/>
</dbReference>
<dbReference type="Gene3D" id="1.20.1250.20">
    <property type="entry name" value="MFS general substrate transporter like domains"/>
    <property type="match status" value="2"/>
</dbReference>
<feature type="transmembrane region" description="Helical" evidence="3">
    <location>
        <begin position="395"/>
        <end position="415"/>
    </location>
</feature>
<keyword evidence="3" id="KW-1133">Transmembrane helix</keyword>
<reference evidence="4 5" key="1">
    <citation type="journal article" date="2012" name="Eukaryot. Cell">
        <title>Draft genome sequence of CBS 2479, the standard type strain of Trichosporon asahii.</title>
        <authorList>
            <person name="Yang R.Y."/>
            <person name="Li H.T."/>
            <person name="Zhu H."/>
            <person name="Zhou G.P."/>
            <person name="Wang M."/>
            <person name="Wang L."/>
        </authorList>
    </citation>
    <scope>NUCLEOTIDE SEQUENCE [LARGE SCALE GENOMIC DNA]</scope>
    <source>
        <strain evidence="5">ATCC 90039 / CBS 2479 / JCM 2466 / KCTC 7840 / NCYC 2677 / UAMH 7654</strain>
    </source>
</reference>
<organism evidence="4 5">
    <name type="scientific">Trichosporon asahii var. asahii (strain ATCC 90039 / CBS 2479 / JCM 2466 / KCTC 7840 / NBRC 103889/ NCYC 2677 / UAMH 7654)</name>
    <name type="common">Yeast</name>
    <dbReference type="NCBI Taxonomy" id="1186058"/>
    <lineage>
        <taxon>Eukaryota</taxon>
        <taxon>Fungi</taxon>
        <taxon>Dikarya</taxon>
        <taxon>Basidiomycota</taxon>
        <taxon>Agaricomycotina</taxon>
        <taxon>Tremellomycetes</taxon>
        <taxon>Trichosporonales</taxon>
        <taxon>Trichosporonaceae</taxon>
        <taxon>Trichosporon</taxon>
    </lineage>
</organism>
<keyword evidence="3" id="KW-0812">Transmembrane</keyword>
<dbReference type="InterPro" id="IPR036259">
    <property type="entry name" value="MFS_trans_sf"/>
</dbReference>
<protein>
    <recommendedName>
        <fullName evidence="6">Major facilitator superfamily (MFS) profile domain-containing protein</fullName>
    </recommendedName>
</protein>
<dbReference type="PANTHER" id="PTHR43702:SF3">
    <property type="entry name" value="PROTEIN TSGA"/>
    <property type="match status" value="1"/>
</dbReference>
<dbReference type="RefSeq" id="XP_014177472.1">
    <property type="nucleotide sequence ID" value="XM_014321997.1"/>
</dbReference>
<feature type="transmembrane region" description="Helical" evidence="3">
    <location>
        <begin position="311"/>
        <end position="328"/>
    </location>
</feature>
<dbReference type="EMBL" id="ALBS01000299">
    <property type="protein sequence ID" value="EJT46233.1"/>
    <property type="molecule type" value="Genomic_DNA"/>
</dbReference>